<keyword evidence="4" id="KW-0274">FAD</keyword>
<dbReference type="PANTHER" id="PTHR10961:SF24">
    <property type="entry name" value="HYPOTHETICAL FRUCTOSYL AMINE:OXYGEN OXIDOREDUCTASE (EUROFUNG)"/>
    <property type="match status" value="1"/>
</dbReference>
<protein>
    <recommendedName>
        <fullName evidence="6">FAD dependent oxidoreductase domain-containing protein</fullName>
    </recommendedName>
</protein>
<evidence type="ECO:0000256" key="4">
    <source>
        <dbReference type="ARBA" id="ARBA00022827"/>
    </source>
</evidence>
<keyword evidence="8" id="KW-1185">Reference proteome</keyword>
<dbReference type="OMA" id="LSETMPQ"/>
<dbReference type="eggNOG" id="KOG2820">
    <property type="taxonomic scope" value="Eukaryota"/>
</dbReference>
<keyword evidence="5" id="KW-0560">Oxidoreductase</keyword>
<dbReference type="GO" id="GO:0051698">
    <property type="term" value="F:saccharopine oxidase activity"/>
    <property type="evidence" value="ECO:0007669"/>
    <property type="project" value="TreeGrafter"/>
</dbReference>
<dbReference type="GO" id="GO:0008115">
    <property type="term" value="F:sarcosine oxidase activity"/>
    <property type="evidence" value="ECO:0007669"/>
    <property type="project" value="TreeGrafter"/>
</dbReference>
<dbReference type="GeneID" id="4851667"/>
<reference evidence="7 8" key="1">
    <citation type="journal article" date="2007" name="Nat. Biotechnol.">
        <title>Genome sequence of the lignocellulose-bioconverting and xylose-fermenting yeast Pichia stipitis.</title>
        <authorList>
            <person name="Jeffries T.W."/>
            <person name="Grigoriev I.V."/>
            <person name="Grimwood J."/>
            <person name="Laplaza J.M."/>
            <person name="Aerts A."/>
            <person name="Salamov A."/>
            <person name="Schmutz J."/>
            <person name="Lindquist E."/>
            <person name="Dehal P."/>
            <person name="Shapiro H."/>
            <person name="Jin Y.S."/>
            <person name="Passoth V."/>
            <person name="Richardson P.M."/>
        </authorList>
    </citation>
    <scope>NUCLEOTIDE SEQUENCE [LARGE SCALE GENOMIC DNA]</scope>
    <source>
        <strain evidence="8">ATCC 58785 / CBS 6054 / NBRC 10063 / NRRL Y-11545</strain>
    </source>
</reference>
<dbReference type="Pfam" id="PF01266">
    <property type="entry name" value="DAO"/>
    <property type="match status" value="1"/>
</dbReference>
<keyword evidence="3" id="KW-0285">Flavoprotein</keyword>
<accession>A3GHB8</accession>
<evidence type="ECO:0000313" key="7">
    <source>
        <dbReference type="EMBL" id="EAZ62790.2"/>
    </source>
</evidence>
<comment type="similarity">
    <text evidence="2">Belongs to the MSOX/MTOX family.</text>
</comment>
<dbReference type="GO" id="GO:0050660">
    <property type="term" value="F:flavin adenine dinucleotide binding"/>
    <property type="evidence" value="ECO:0007669"/>
    <property type="project" value="InterPro"/>
</dbReference>
<dbReference type="SUPFAM" id="SSF51905">
    <property type="entry name" value="FAD/NAD(P)-binding domain"/>
    <property type="match status" value="1"/>
</dbReference>
<dbReference type="InterPro" id="IPR036188">
    <property type="entry name" value="FAD/NAD-bd_sf"/>
</dbReference>
<evidence type="ECO:0000256" key="2">
    <source>
        <dbReference type="ARBA" id="ARBA00010989"/>
    </source>
</evidence>
<dbReference type="HOGENOM" id="CLU_007884_0_2_1"/>
<dbReference type="RefSeq" id="XP_001386813.2">
    <property type="nucleotide sequence ID" value="XM_001386776.1"/>
</dbReference>
<dbReference type="EMBL" id="AAVQ01000002">
    <property type="protein sequence ID" value="EAZ62790.2"/>
    <property type="molecule type" value="Genomic_DNA"/>
</dbReference>
<evidence type="ECO:0000256" key="5">
    <source>
        <dbReference type="ARBA" id="ARBA00023002"/>
    </source>
</evidence>
<sequence>MVNEQIPLDSRIVIVGAGTFGLSTGLELLRKGYKTVTLVDPYPPPSPLSAGNDVNKIVQSTVDNKFLSELALEALQLWRNDPIYRDAFHETGIIYAATNEKIHDIQDRRKRLEKLGIEHSALDGSQDFAKVIPSLTGSRFRNWVGFHQKKNCGWAFARLALEFAANEIRKLGGQFEIANVEELVFNQDTVIGVRTTTGQVIKGDKVVICAGAKSDQILDFENQLLAKCFTVVHIELLPCEVESLKNLPVVLNLDQGFFFEPDKKNHLKICNEFPGYINFSEDSTISKPVYLDKIPQEAEKQIRIFLKETFPNLSARPFAVTKICWCTDTSDRNFLIGTHPKHKNLILGTGDSGQGFKYMPVIGKYIASVVSNGPESLPPDIERFWRWRPESTTNRDVYDLQNRYGGSNQVKNLLDIKHWSSSKNNSSDAAKF</sequence>
<organism evidence="7 8">
    <name type="scientific">Scheffersomyces stipitis (strain ATCC 58785 / CBS 6054 / NBRC 10063 / NRRL Y-11545)</name>
    <name type="common">Yeast</name>
    <name type="synonym">Pichia stipitis</name>
    <dbReference type="NCBI Taxonomy" id="322104"/>
    <lineage>
        <taxon>Eukaryota</taxon>
        <taxon>Fungi</taxon>
        <taxon>Dikarya</taxon>
        <taxon>Ascomycota</taxon>
        <taxon>Saccharomycotina</taxon>
        <taxon>Pichiomycetes</taxon>
        <taxon>Debaryomycetaceae</taxon>
        <taxon>Scheffersomyces</taxon>
    </lineage>
</organism>
<comment type="cofactor">
    <cofactor evidence="1">
        <name>FAD</name>
        <dbReference type="ChEBI" id="CHEBI:57692"/>
    </cofactor>
</comment>
<evidence type="ECO:0000259" key="6">
    <source>
        <dbReference type="Pfam" id="PF01266"/>
    </source>
</evidence>
<dbReference type="Gene3D" id="3.30.9.10">
    <property type="entry name" value="D-Amino Acid Oxidase, subunit A, domain 2"/>
    <property type="match status" value="1"/>
</dbReference>
<dbReference type="KEGG" id="pic:PICST_53135"/>
<evidence type="ECO:0000256" key="1">
    <source>
        <dbReference type="ARBA" id="ARBA00001974"/>
    </source>
</evidence>
<gene>
    <name evidence="7" type="ORF">PICST_53135</name>
</gene>
<evidence type="ECO:0000256" key="3">
    <source>
        <dbReference type="ARBA" id="ARBA00022630"/>
    </source>
</evidence>
<dbReference type="InParanoid" id="A3GHB8"/>
<comment type="caution">
    <text evidence="7">The sequence shown here is derived from an EMBL/GenBank/DDBJ whole genome shotgun (WGS) entry which is preliminary data.</text>
</comment>
<dbReference type="InterPro" id="IPR006076">
    <property type="entry name" value="FAD-dep_OxRdtase"/>
</dbReference>
<dbReference type="AlphaFoldDB" id="A3GHB8"/>
<evidence type="ECO:0000313" key="8">
    <source>
        <dbReference type="Proteomes" id="UP000002258"/>
    </source>
</evidence>
<dbReference type="InterPro" id="IPR045170">
    <property type="entry name" value="MTOX"/>
</dbReference>
<dbReference type="PANTHER" id="PTHR10961">
    <property type="entry name" value="PEROXISOMAL SARCOSINE OXIDASE"/>
    <property type="match status" value="1"/>
</dbReference>
<dbReference type="STRING" id="322104.A3GHB8"/>
<name>A3GHB8_PICST</name>
<dbReference type="Proteomes" id="UP000002258">
    <property type="component" value="Chromosome 1"/>
</dbReference>
<dbReference type="OrthoDB" id="2219495at2759"/>
<feature type="domain" description="FAD dependent oxidoreductase" evidence="6">
    <location>
        <begin position="11"/>
        <end position="367"/>
    </location>
</feature>
<proteinExistence type="inferred from homology"/>
<dbReference type="Gene3D" id="3.50.50.60">
    <property type="entry name" value="FAD/NAD(P)-binding domain"/>
    <property type="match status" value="1"/>
</dbReference>